<feature type="region of interest" description="Disordered" evidence="1">
    <location>
        <begin position="1"/>
        <end position="81"/>
    </location>
</feature>
<gene>
    <name evidence="2" type="ORF">B0T21DRAFT_22595</name>
</gene>
<keyword evidence="3" id="KW-1185">Reference proteome</keyword>
<protein>
    <submittedName>
        <fullName evidence="2">Uncharacterized protein</fullName>
    </submittedName>
</protein>
<comment type="caution">
    <text evidence="2">The sequence shown here is derived from an EMBL/GenBank/DDBJ whole genome shotgun (WGS) entry which is preliminary data.</text>
</comment>
<organism evidence="2 3">
    <name type="scientific">Apiosordaria backusii</name>
    <dbReference type="NCBI Taxonomy" id="314023"/>
    <lineage>
        <taxon>Eukaryota</taxon>
        <taxon>Fungi</taxon>
        <taxon>Dikarya</taxon>
        <taxon>Ascomycota</taxon>
        <taxon>Pezizomycotina</taxon>
        <taxon>Sordariomycetes</taxon>
        <taxon>Sordariomycetidae</taxon>
        <taxon>Sordariales</taxon>
        <taxon>Lasiosphaeriaceae</taxon>
        <taxon>Apiosordaria</taxon>
    </lineage>
</organism>
<name>A0AA40K764_9PEZI</name>
<reference evidence="2" key="1">
    <citation type="submission" date="2023-06" db="EMBL/GenBank/DDBJ databases">
        <title>Genome-scale phylogeny and comparative genomics of the fungal order Sordariales.</title>
        <authorList>
            <consortium name="Lawrence Berkeley National Laboratory"/>
            <person name="Hensen N."/>
            <person name="Bonometti L."/>
            <person name="Westerberg I."/>
            <person name="Brannstrom I.O."/>
            <person name="Guillou S."/>
            <person name="Cros-Aarteil S."/>
            <person name="Calhoun S."/>
            <person name="Haridas S."/>
            <person name="Kuo A."/>
            <person name="Mondo S."/>
            <person name="Pangilinan J."/>
            <person name="Riley R."/>
            <person name="Labutti K."/>
            <person name="Andreopoulos B."/>
            <person name="Lipzen A."/>
            <person name="Chen C."/>
            <person name="Yanf M."/>
            <person name="Daum C."/>
            <person name="Ng V."/>
            <person name="Clum A."/>
            <person name="Steindorff A."/>
            <person name="Ohm R."/>
            <person name="Martin F."/>
            <person name="Silar P."/>
            <person name="Natvig D."/>
            <person name="Lalanne C."/>
            <person name="Gautier V."/>
            <person name="Ament-Velasquez S.L."/>
            <person name="Kruys A."/>
            <person name="Hutchinson M.I."/>
            <person name="Powell A.J."/>
            <person name="Barry K."/>
            <person name="Miller A.N."/>
            <person name="Grigoriev I.V."/>
            <person name="Debuchy R."/>
            <person name="Gladieux P."/>
            <person name="Thoren M.H."/>
            <person name="Johannesson H."/>
        </authorList>
    </citation>
    <scope>NUCLEOTIDE SEQUENCE</scope>
    <source>
        <strain evidence="2">CBS 540.89</strain>
    </source>
</reference>
<evidence type="ECO:0000313" key="3">
    <source>
        <dbReference type="Proteomes" id="UP001172159"/>
    </source>
</evidence>
<evidence type="ECO:0000256" key="1">
    <source>
        <dbReference type="SAM" id="MobiDB-lite"/>
    </source>
</evidence>
<dbReference type="EMBL" id="JAUKTV010000001">
    <property type="protein sequence ID" value="KAK0748455.1"/>
    <property type="molecule type" value="Genomic_DNA"/>
</dbReference>
<sequence>MHRVWALNRRLSSNHRNPEEQPRGENRTVLPVKSTPFQERPPQDPKIPRSQAHPDSGPVELPRALDQLINGIHGSQEASQR</sequence>
<dbReference type="AlphaFoldDB" id="A0AA40K764"/>
<accession>A0AA40K764</accession>
<evidence type="ECO:0000313" key="2">
    <source>
        <dbReference type="EMBL" id="KAK0748455.1"/>
    </source>
</evidence>
<feature type="compositionally biased region" description="Basic and acidic residues" evidence="1">
    <location>
        <begin position="16"/>
        <end position="26"/>
    </location>
</feature>
<dbReference type="Proteomes" id="UP001172159">
    <property type="component" value="Unassembled WGS sequence"/>
</dbReference>
<proteinExistence type="predicted"/>